<dbReference type="InterPro" id="IPR029063">
    <property type="entry name" value="SAM-dependent_MTases_sf"/>
</dbReference>
<dbReference type="AlphaFoldDB" id="A0A8H4AXB0"/>
<keyword evidence="2" id="KW-0489">Methyltransferase</keyword>
<dbReference type="CDD" id="cd02440">
    <property type="entry name" value="AdoMet_MTases"/>
    <property type="match status" value="1"/>
</dbReference>
<dbReference type="SUPFAM" id="SSF53335">
    <property type="entry name" value="S-adenosyl-L-methionine-dependent methyltransferases"/>
    <property type="match status" value="1"/>
</dbReference>
<sequence length="345" mass="39225">MNSLNDLLQNLIVNIITVLIMSKPNNNKFPVTSETSSIPRKKVLLKYNGDDDNDFATFLQLSSHKILNGRKYFNENETKCILPSDEKEVNREAMSNAIRKHLFQKNFFSPIEEKLIIGAKVLDVGCGSGFWVIDMGSEYPSSTFIGIDIDSTKFPSHDQQPPNVGFLACNITHGIPFPPETFDFVHMSMMCCALTEDQWHQLVREIVRILKCDGWVEFVEGDPWFKNYGKVGTLVIETFVEMCKTKGINVNIHAIIPKLIGSMNAFRDLEYVNAEYPLGDWGGCLGKFTLANIRKVCEGIIDAQKYFGLSAKEYDDLLTSYVKELNENRATGFYHRYFARKVHTS</sequence>
<dbReference type="Pfam" id="PF13649">
    <property type="entry name" value="Methyltransf_25"/>
    <property type="match status" value="1"/>
</dbReference>
<dbReference type="EMBL" id="WTPW01000156">
    <property type="protein sequence ID" value="KAF0541187.1"/>
    <property type="molecule type" value="Genomic_DNA"/>
</dbReference>
<organism evidence="2 3">
    <name type="scientific">Gigaspora margarita</name>
    <dbReference type="NCBI Taxonomy" id="4874"/>
    <lineage>
        <taxon>Eukaryota</taxon>
        <taxon>Fungi</taxon>
        <taxon>Fungi incertae sedis</taxon>
        <taxon>Mucoromycota</taxon>
        <taxon>Glomeromycotina</taxon>
        <taxon>Glomeromycetes</taxon>
        <taxon>Diversisporales</taxon>
        <taxon>Gigasporaceae</taxon>
        <taxon>Gigaspora</taxon>
    </lineage>
</organism>
<gene>
    <name evidence="2" type="ORF">F8M41_005751</name>
</gene>
<accession>A0A8H4AXB0</accession>
<dbReference type="OrthoDB" id="2013972at2759"/>
<name>A0A8H4AXB0_GIGMA</name>
<feature type="domain" description="Methyltransferase" evidence="1">
    <location>
        <begin position="121"/>
        <end position="214"/>
    </location>
</feature>
<dbReference type="GO" id="GO:0032259">
    <property type="term" value="P:methylation"/>
    <property type="evidence" value="ECO:0007669"/>
    <property type="project" value="UniProtKB-KW"/>
</dbReference>
<keyword evidence="2" id="KW-0808">Transferase</keyword>
<comment type="caution">
    <text evidence="2">The sequence shown here is derived from an EMBL/GenBank/DDBJ whole genome shotgun (WGS) entry which is preliminary data.</text>
</comment>
<dbReference type="Proteomes" id="UP000439903">
    <property type="component" value="Unassembled WGS sequence"/>
</dbReference>
<keyword evidence="3" id="KW-1185">Reference proteome</keyword>
<dbReference type="InterPro" id="IPR041698">
    <property type="entry name" value="Methyltransf_25"/>
</dbReference>
<dbReference type="PANTHER" id="PTHR43591">
    <property type="entry name" value="METHYLTRANSFERASE"/>
    <property type="match status" value="1"/>
</dbReference>
<evidence type="ECO:0000313" key="2">
    <source>
        <dbReference type="EMBL" id="KAF0541187.1"/>
    </source>
</evidence>
<reference evidence="2 3" key="1">
    <citation type="journal article" date="2019" name="Environ. Microbiol.">
        <title>At the nexus of three kingdoms: the genome of the mycorrhizal fungus Gigaspora margarita provides insights into plant, endobacterial and fungal interactions.</title>
        <authorList>
            <person name="Venice F."/>
            <person name="Ghignone S."/>
            <person name="Salvioli di Fossalunga A."/>
            <person name="Amselem J."/>
            <person name="Novero M."/>
            <person name="Xianan X."/>
            <person name="Sedzielewska Toro K."/>
            <person name="Morin E."/>
            <person name="Lipzen A."/>
            <person name="Grigoriev I.V."/>
            <person name="Henrissat B."/>
            <person name="Martin F.M."/>
            <person name="Bonfante P."/>
        </authorList>
    </citation>
    <scope>NUCLEOTIDE SEQUENCE [LARGE SCALE GENOMIC DNA]</scope>
    <source>
        <strain evidence="2 3">BEG34</strain>
    </source>
</reference>
<evidence type="ECO:0000313" key="3">
    <source>
        <dbReference type="Proteomes" id="UP000439903"/>
    </source>
</evidence>
<dbReference type="GO" id="GO:0008168">
    <property type="term" value="F:methyltransferase activity"/>
    <property type="evidence" value="ECO:0007669"/>
    <property type="project" value="UniProtKB-KW"/>
</dbReference>
<dbReference type="PANTHER" id="PTHR43591:SF105">
    <property type="entry name" value="METHYLTRANSFERASE DOMAIN-CONTAINING PROTEIN-RELATED"/>
    <property type="match status" value="1"/>
</dbReference>
<evidence type="ECO:0000259" key="1">
    <source>
        <dbReference type="Pfam" id="PF13649"/>
    </source>
</evidence>
<proteinExistence type="predicted"/>
<dbReference type="Gene3D" id="3.40.50.150">
    <property type="entry name" value="Vaccinia Virus protein VP39"/>
    <property type="match status" value="1"/>
</dbReference>
<protein>
    <submittedName>
        <fullName evidence="2">S-adenosyl-L-methionine-dependent methyltransferase</fullName>
    </submittedName>
</protein>